<evidence type="ECO:0000256" key="2">
    <source>
        <dbReference type="ARBA" id="ARBA00022801"/>
    </source>
</evidence>
<sequence length="185" mass="20920">MSIIPELPQNLGSRLSFQGRKFQFEVNRLRLPNGVEGEWECIRHPGGALAVPITPDGKLVLVRQYRFAVKGRLLEFPAGTVEKGESPLSTIEREIEEETGYKASQWQNLGKFPLAPGYSDEYIYAFLAQDLEQLPHPPHQDEDEDIEVVLMGFAEFEEVIRRGSQVDAKSIAAYFLARPFLAENN</sequence>
<organism evidence="4 5">
    <name type="scientific">Cyanobacterium stanieri (strain ATCC 29140 / PCC 7202)</name>
    <dbReference type="NCBI Taxonomy" id="292563"/>
    <lineage>
        <taxon>Bacteria</taxon>
        <taxon>Bacillati</taxon>
        <taxon>Cyanobacteriota</taxon>
        <taxon>Cyanophyceae</taxon>
        <taxon>Oscillatoriophycideae</taxon>
        <taxon>Chroococcales</taxon>
        <taxon>Geminocystaceae</taxon>
        <taxon>Cyanobacterium</taxon>
    </lineage>
</organism>
<dbReference type="HOGENOM" id="CLU_062658_5_1_3"/>
<dbReference type="Proteomes" id="UP000010483">
    <property type="component" value="Chromosome"/>
</dbReference>
<dbReference type="GO" id="GO:0006753">
    <property type="term" value="P:nucleoside phosphate metabolic process"/>
    <property type="evidence" value="ECO:0007669"/>
    <property type="project" value="TreeGrafter"/>
</dbReference>
<feature type="domain" description="Nudix hydrolase" evidence="3">
    <location>
        <begin position="42"/>
        <end position="179"/>
    </location>
</feature>
<dbReference type="GO" id="GO:0019693">
    <property type="term" value="P:ribose phosphate metabolic process"/>
    <property type="evidence" value="ECO:0007669"/>
    <property type="project" value="TreeGrafter"/>
</dbReference>
<dbReference type="Gene3D" id="3.90.79.10">
    <property type="entry name" value="Nucleoside Triphosphate Pyrophosphohydrolase"/>
    <property type="match status" value="1"/>
</dbReference>
<dbReference type="KEGG" id="csn:Cyast_0198"/>
<dbReference type="AlphaFoldDB" id="K9YIH0"/>
<dbReference type="STRING" id="292563.Cyast_0198"/>
<keyword evidence="5" id="KW-1185">Reference proteome</keyword>
<dbReference type="EMBL" id="CP003940">
    <property type="protein sequence ID" value="AFZ46180.1"/>
    <property type="molecule type" value="Genomic_DNA"/>
</dbReference>
<dbReference type="PROSITE" id="PS51462">
    <property type="entry name" value="NUDIX"/>
    <property type="match status" value="1"/>
</dbReference>
<name>K9YIH0_CYASC</name>
<gene>
    <name evidence="4" type="ordered locus">Cyast_0198</name>
</gene>
<dbReference type="PANTHER" id="PTHR11839">
    <property type="entry name" value="UDP/ADP-SUGAR PYROPHOSPHATASE"/>
    <property type="match status" value="1"/>
</dbReference>
<evidence type="ECO:0000256" key="1">
    <source>
        <dbReference type="ARBA" id="ARBA00001946"/>
    </source>
</evidence>
<dbReference type="PANTHER" id="PTHR11839:SF18">
    <property type="entry name" value="NUDIX HYDROLASE DOMAIN-CONTAINING PROTEIN"/>
    <property type="match status" value="1"/>
</dbReference>
<dbReference type="PATRIC" id="fig|292563.3.peg.209"/>
<comment type="cofactor">
    <cofactor evidence="1">
        <name>Mg(2+)</name>
        <dbReference type="ChEBI" id="CHEBI:18420"/>
    </cofactor>
</comment>
<dbReference type="Pfam" id="PF00293">
    <property type="entry name" value="NUDIX"/>
    <property type="match status" value="1"/>
</dbReference>
<dbReference type="BioCyc" id="CSTA292563:G1353-199-MONOMER"/>
<dbReference type="InterPro" id="IPR015797">
    <property type="entry name" value="NUDIX_hydrolase-like_dom_sf"/>
</dbReference>
<evidence type="ECO:0000313" key="5">
    <source>
        <dbReference type="Proteomes" id="UP000010483"/>
    </source>
</evidence>
<protein>
    <submittedName>
        <fullName evidence="4">NUDIX hydrolase</fullName>
    </submittedName>
</protein>
<reference evidence="5" key="1">
    <citation type="journal article" date="2013" name="Proc. Natl. Acad. Sci. U.S.A.">
        <title>Improving the coverage of the cyanobacterial phylum using diversity-driven genome sequencing.</title>
        <authorList>
            <person name="Shih P.M."/>
            <person name="Wu D."/>
            <person name="Latifi A."/>
            <person name="Axen S.D."/>
            <person name="Fewer D.P."/>
            <person name="Talla E."/>
            <person name="Calteau A."/>
            <person name="Cai F."/>
            <person name="Tandeau de Marsac N."/>
            <person name="Rippka R."/>
            <person name="Herdman M."/>
            <person name="Sivonen K."/>
            <person name="Coursin T."/>
            <person name="Laurent T."/>
            <person name="Goodwin L."/>
            <person name="Nolan M."/>
            <person name="Davenport K.W."/>
            <person name="Han C.S."/>
            <person name="Rubin E.M."/>
            <person name="Eisen J.A."/>
            <person name="Woyke T."/>
            <person name="Gugger M."/>
            <person name="Kerfeld C.A."/>
        </authorList>
    </citation>
    <scope>NUCLEOTIDE SEQUENCE [LARGE SCALE GENOMIC DNA]</scope>
    <source>
        <strain evidence="5">ATCC 29140 / PCC 7202</strain>
    </source>
</reference>
<dbReference type="InterPro" id="IPR020084">
    <property type="entry name" value="NUDIX_hydrolase_CS"/>
</dbReference>
<accession>K9YIH0</accession>
<evidence type="ECO:0000259" key="3">
    <source>
        <dbReference type="PROSITE" id="PS51462"/>
    </source>
</evidence>
<dbReference type="SUPFAM" id="SSF55811">
    <property type="entry name" value="Nudix"/>
    <property type="match status" value="1"/>
</dbReference>
<dbReference type="GO" id="GO:0016787">
    <property type="term" value="F:hydrolase activity"/>
    <property type="evidence" value="ECO:0007669"/>
    <property type="project" value="UniProtKB-KW"/>
</dbReference>
<keyword evidence="2 4" id="KW-0378">Hydrolase</keyword>
<evidence type="ECO:0000313" key="4">
    <source>
        <dbReference type="EMBL" id="AFZ46180.1"/>
    </source>
</evidence>
<dbReference type="GO" id="GO:0005829">
    <property type="term" value="C:cytosol"/>
    <property type="evidence" value="ECO:0007669"/>
    <property type="project" value="TreeGrafter"/>
</dbReference>
<dbReference type="InterPro" id="IPR000086">
    <property type="entry name" value="NUDIX_hydrolase_dom"/>
</dbReference>
<dbReference type="eggNOG" id="COG0494">
    <property type="taxonomic scope" value="Bacteria"/>
</dbReference>
<dbReference type="PROSITE" id="PS00893">
    <property type="entry name" value="NUDIX_BOX"/>
    <property type="match status" value="1"/>
</dbReference>
<dbReference type="CDD" id="cd03424">
    <property type="entry name" value="NUDIX_ADPRase_Nudt5_UGPPase_Nudt14"/>
    <property type="match status" value="1"/>
</dbReference>
<proteinExistence type="predicted"/>